<protein>
    <submittedName>
        <fullName evidence="1">Uncharacterized protein</fullName>
    </submittedName>
</protein>
<accession>A0A0C5AYA6</accession>
<geneLocation type="plasmid" evidence="1">
    <name>pBPSE01</name>
</geneLocation>
<dbReference type="AlphaFoldDB" id="A0A0C5AYA6"/>
<reference evidence="1" key="1">
    <citation type="submission" date="2013-07" db="EMBL/GenBank/DDBJ databases">
        <title>Complete sequence of a native Burkholderia pseudomallei plasmid.</title>
        <authorList>
            <person name="Stone J.K."/>
            <person name="Bollig M.C."/>
            <person name="Gibbons H.S."/>
            <person name="Mayo M."/>
            <person name="Currie B.J."/>
            <person name="Keim P."/>
            <person name="Tuanyok A."/>
        </authorList>
    </citation>
    <scope>NUCLEOTIDE SEQUENCE</scope>
    <source>
        <strain evidence="1">MSHR1950</strain>
        <plasmid evidence="1">pBPSE01</plasmid>
    </source>
</reference>
<gene>
    <name evidence="1" type="ORF">pBPS041</name>
</gene>
<proteinExistence type="predicted"/>
<name>A0A0C5AYA6_BURPE</name>
<keyword evidence="1" id="KW-0614">Plasmid</keyword>
<dbReference type="EMBL" id="KF418775">
    <property type="protein sequence ID" value="AJL34924.1"/>
    <property type="molecule type" value="Genomic_DNA"/>
</dbReference>
<organism evidence="1">
    <name type="scientific">Burkholderia pseudomallei</name>
    <name type="common">Pseudomonas pseudomallei</name>
    <dbReference type="NCBI Taxonomy" id="28450"/>
    <lineage>
        <taxon>Bacteria</taxon>
        <taxon>Pseudomonadati</taxon>
        <taxon>Pseudomonadota</taxon>
        <taxon>Betaproteobacteria</taxon>
        <taxon>Burkholderiales</taxon>
        <taxon>Burkholderiaceae</taxon>
        <taxon>Burkholderia</taxon>
        <taxon>pseudomallei group</taxon>
    </lineage>
</organism>
<sequence>MREDLIRSAPMLLPIEIASVNHVGLLKPGRYDTRCLTFASADGARSVLQFEYRWLGAEHVLAVDMMLVDDLGTIRMADFFRMPDRSWRDNFGARADSILTLLPVELGGYELVDDVDLGVQIVGKGI</sequence>
<evidence type="ECO:0000313" key="1">
    <source>
        <dbReference type="EMBL" id="AJL34924.1"/>
    </source>
</evidence>